<dbReference type="Proteomes" id="UP000324222">
    <property type="component" value="Unassembled WGS sequence"/>
</dbReference>
<sequence length="131" mass="14747">MSSLPSRTPQLVKTKIKKQAAGVPQTQHVESIANLRGEENLSGFSLSSFSRARSESGPKRTIGRTKPIFITLTMQRHSVSKLMKVFQKQSNWHAGVKLTLPSDLERLEFLRLLKKPLRDSDWVCSFLAALN</sequence>
<organism evidence="2 3">
    <name type="scientific">Portunus trituberculatus</name>
    <name type="common">Swimming crab</name>
    <name type="synonym">Neptunus trituberculatus</name>
    <dbReference type="NCBI Taxonomy" id="210409"/>
    <lineage>
        <taxon>Eukaryota</taxon>
        <taxon>Metazoa</taxon>
        <taxon>Ecdysozoa</taxon>
        <taxon>Arthropoda</taxon>
        <taxon>Crustacea</taxon>
        <taxon>Multicrustacea</taxon>
        <taxon>Malacostraca</taxon>
        <taxon>Eumalacostraca</taxon>
        <taxon>Eucarida</taxon>
        <taxon>Decapoda</taxon>
        <taxon>Pleocyemata</taxon>
        <taxon>Brachyura</taxon>
        <taxon>Eubrachyura</taxon>
        <taxon>Portunoidea</taxon>
        <taxon>Portunidae</taxon>
        <taxon>Portuninae</taxon>
        <taxon>Portunus</taxon>
    </lineage>
</organism>
<name>A0A5B7EA38_PORTR</name>
<protein>
    <submittedName>
        <fullName evidence="2">Uncharacterized protein</fullName>
    </submittedName>
</protein>
<reference evidence="2 3" key="1">
    <citation type="submission" date="2019-05" db="EMBL/GenBank/DDBJ databases">
        <title>Another draft genome of Portunus trituberculatus and its Hox gene families provides insights of decapod evolution.</title>
        <authorList>
            <person name="Jeong J.-H."/>
            <person name="Song I."/>
            <person name="Kim S."/>
            <person name="Choi T."/>
            <person name="Kim D."/>
            <person name="Ryu S."/>
            <person name="Kim W."/>
        </authorList>
    </citation>
    <scope>NUCLEOTIDE SEQUENCE [LARGE SCALE GENOMIC DNA]</scope>
    <source>
        <tissue evidence="2">Muscle</tissue>
    </source>
</reference>
<dbReference type="EMBL" id="VSRR010002109">
    <property type="protein sequence ID" value="MPC29644.1"/>
    <property type="molecule type" value="Genomic_DNA"/>
</dbReference>
<dbReference type="AlphaFoldDB" id="A0A5B7EA38"/>
<evidence type="ECO:0000256" key="1">
    <source>
        <dbReference type="SAM" id="MobiDB-lite"/>
    </source>
</evidence>
<proteinExistence type="predicted"/>
<accession>A0A5B7EA38</accession>
<feature type="region of interest" description="Disordered" evidence="1">
    <location>
        <begin position="1"/>
        <end position="23"/>
    </location>
</feature>
<comment type="caution">
    <text evidence="2">The sequence shown here is derived from an EMBL/GenBank/DDBJ whole genome shotgun (WGS) entry which is preliminary data.</text>
</comment>
<gene>
    <name evidence="2" type="ORF">E2C01_022888</name>
</gene>
<evidence type="ECO:0000313" key="3">
    <source>
        <dbReference type="Proteomes" id="UP000324222"/>
    </source>
</evidence>
<keyword evidence="3" id="KW-1185">Reference proteome</keyword>
<feature type="compositionally biased region" description="Polar residues" evidence="1">
    <location>
        <begin position="1"/>
        <end position="11"/>
    </location>
</feature>
<evidence type="ECO:0000313" key="2">
    <source>
        <dbReference type="EMBL" id="MPC29644.1"/>
    </source>
</evidence>